<protein>
    <submittedName>
        <fullName evidence="6">Protein-S-isoprenylcysteine methyltransferase</fullName>
    </submittedName>
</protein>
<evidence type="ECO:0000256" key="5">
    <source>
        <dbReference type="SAM" id="Phobius"/>
    </source>
</evidence>
<keyword evidence="6" id="KW-0808">Transferase</keyword>
<gene>
    <name evidence="6" type="ORF">GCM10010862_23380</name>
</gene>
<keyword evidence="7" id="KW-1185">Reference proteome</keyword>
<dbReference type="GO" id="GO:0032259">
    <property type="term" value="P:methylation"/>
    <property type="evidence" value="ECO:0007669"/>
    <property type="project" value="UniProtKB-KW"/>
</dbReference>
<evidence type="ECO:0000256" key="4">
    <source>
        <dbReference type="ARBA" id="ARBA00023136"/>
    </source>
</evidence>
<proteinExistence type="predicted"/>
<dbReference type="PANTHER" id="PTHR43847:SF1">
    <property type="entry name" value="BLL3993 PROTEIN"/>
    <property type="match status" value="1"/>
</dbReference>
<comment type="subcellular location">
    <subcellularLocation>
        <location evidence="1">Endomembrane system</location>
        <topology evidence="1">Multi-pass membrane protein</topology>
    </subcellularLocation>
</comment>
<evidence type="ECO:0000256" key="2">
    <source>
        <dbReference type="ARBA" id="ARBA00022692"/>
    </source>
</evidence>
<keyword evidence="3 5" id="KW-1133">Transmembrane helix</keyword>
<dbReference type="RefSeq" id="WP_284340517.1">
    <property type="nucleotide sequence ID" value="NZ_BSNS01000011.1"/>
</dbReference>
<comment type="caution">
    <text evidence="6">The sequence shown here is derived from an EMBL/GenBank/DDBJ whole genome shotgun (WGS) entry which is preliminary data.</text>
</comment>
<sequence>MNETTSETDNPQLPVLPPVLLLGAVAVAIVLDWTPLRFLSPPVGFNLQVLAGLVLTAGGFWLAWSARALFEREGTNVIPTQPTLKVVTSGPYRYTRNPMYLGMVIVLLGLSLVFSLEWGAILTPVLWLVLDRMIVAREEAYLSRKFGAEYQALLARTRRWL</sequence>
<dbReference type="GO" id="GO:0008168">
    <property type="term" value="F:methyltransferase activity"/>
    <property type="evidence" value="ECO:0007669"/>
    <property type="project" value="UniProtKB-KW"/>
</dbReference>
<organism evidence="6 7">
    <name type="scientific">Devosia nitrariae</name>
    <dbReference type="NCBI Taxonomy" id="2071872"/>
    <lineage>
        <taxon>Bacteria</taxon>
        <taxon>Pseudomonadati</taxon>
        <taxon>Pseudomonadota</taxon>
        <taxon>Alphaproteobacteria</taxon>
        <taxon>Hyphomicrobiales</taxon>
        <taxon>Devosiaceae</taxon>
        <taxon>Devosia</taxon>
    </lineage>
</organism>
<keyword evidence="2 5" id="KW-0812">Transmembrane</keyword>
<dbReference type="InterPro" id="IPR052527">
    <property type="entry name" value="Metal_cation-efflux_comp"/>
</dbReference>
<dbReference type="InterPro" id="IPR007318">
    <property type="entry name" value="Phopholipid_MeTrfase"/>
</dbReference>
<evidence type="ECO:0000256" key="1">
    <source>
        <dbReference type="ARBA" id="ARBA00004127"/>
    </source>
</evidence>
<feature type="transmembrane region" description="Helical" evidence="5">
    <location>
        <begin position="99"/>
        <end position="130"/>
    </location>
</feature>
<dbReference type="PANTHER" id="PTHR43847">
    <property type="entry name" value="BLL3993 PROTEIN"/>
    <property type="match status" value="1"/>
</dbReference>
<evidence type="ECO:0000313" key="6">
    <source>
        <dbReference type="EMBL" id="GLQ55079.1"/>
    </source>
</evidence>
<name>A0ABQ5W5L7_9HYPH</name>
<reference evidence="7" key="1">
    <citation type="journal article" date="2019" name="Int. J. Syst. Evol. Microbiol.">
        <title>The Global Catalogue of Microorganisms (GCM) 10K type strain sequencing project: providing services to taxonomists for standard genome sequencing and annotation.</title>
        <authorList>
            <consortium name="The Broad Institute Genomics Platform"/>
            <consortium name="The Broad Institute Genome Sequencing Center for Infectious Disease"/>
            <person name="Wu L."/>
            <person name="Ma J."/>
        </authorList>
    </citation>
    <scope>NUCLEOTIDE SEQUENCE [LARGE SCALE GENOMIC DNA]</scope>
    <source>
        <strain evidence="7">NBRC 112416</strain>
    </source>
</reference>
<keyword evidence="4 5" id="KW-0472">Membrane</keyword>
<evidence type="ECO:0000256" key="3">
    <source>
        <dbReference type="ARBA" id="ARBA00022989"/>
    </source>
</evidence>
<feature type="transmembrane region" description="Helical" evidence="5">
    <location>
        <begin position="45"/>
        <end position="64"/>
    </location>
</feature>
<dbReference type="Gene3D" id="1.20.120.1630">
    <property type="match status" value="1"/>
</dbReference>
<dbReference type="EMBL" id="BSNS01000011">
    <property type="protein sequence ID" value="GLQ55079.1"/>
    <property type="molecule type" value="Genomic_DNA"/>
</dbReference>
<keyword evidence="6" id="KW-0489">Methyltransferase</keyword>
<feature type="transmembrane region" description="Helical" evidence="5">
    <location>
        <begin position="15"/>
        <end position="33"/>
    </location>
</feature>
<dbReference type="Proteomes" id="UP001156691">
    <property type="component" value="Unassembled WGS sequence"/>
</dbReference>
<accession>A0ABQ5W5L7</accession>
<dbReference type="Pfam" id="PF04191">
    <property type="entry name" value="PEMT"/>
    <property type="match status" value="1"/>
</dbReference>
<evidence type="ECO:0000313" key="7">
    <source>
        <dbReference type="Proteomes" id="UP001156691"/>
    </source>
</evidence>